<dbReference type="KEGG" id="run:DR864_12590"/>
<dbReference type="InterPro" id="IPR029044">
    <property type="entry name" value="Nucleotide-diphossugar_trans"/>
</dbReference>
<gene>
    <name evidence="2" type="ORF">DR864_12590</name>
</gene>
<dbReference type="GO" id="GO:0016758">
    <property type="term" value="F:hexosyltransferase activity"/>
    <property type="evidence" value="ECO:0007669"/>
    <property type="project" value="UniProtKB-ARBA"/>
</dbReference>
<dbReference type="Gene3D" id="3.90.550.10">
    <property type="entry name" value="Spore Coat Polysaccharide Biosynthesis Protein SpsA, Chain A"/>
    <property type="match status" value="1"/>
</dbReference>
<dbReference type="PANTHER" id="PTHR22916">
    <property type="entry name" value="GLYCOSYLTRANSFERASE"/>
    <property type="match status" value="1"/>
</dbReference>
<reference evidence="2 3" key="1">
    <citation type="submission" date="2018-07" db="EMBL/GenBank/DDBJ databases">
        <title>Genome sequencing of Runella.</title>
        <authorList>
            <person name="Baek M.-G."/>
            <person name="Yi H."/>
        </authorList>
    </citation>
    <scope>NUCLEOTIDE SEQUENCE [LARGE SCALE GENOMIC DNA]</scope>
    <source>
        <strain evidence="2 3">HYN0085</strain>
    </source>
</reference>
<dbReference type="AlphaFoldDB" id="A0A344TIR2"/>
<evidence type="ECO:0000313" key="3">
    <source>
        <dbReference type="Proteomes" id="UP000251993"/>
    </source>
</evidence>
<name>A0A344TIR2_9BACT</name>
<proteinExistence type="predicted"/>
<dbReference type="InterPro" id="IPR001173">
    <property type="entry name" value="Glyco_trans_2-like"/>
</dbReference>
<dbReference type="Pfam" id="PF00535">
    <property type="entry name" value="Glycos_transf_2"/>
    <property type="match status" value="1"/>
</dbReference>
<dbReference type="Proteomes" id="UP000251993">
    <property type="component" value="Chromosome"/>
</dbReference>
<keyword evidence="2" id="KW-0808">Transferase</keyword>
<dbReference type="PANTHER" id="PTHR22916:SF3">
    <property type="entry name" value="UDP-GLCNAC:BETAGAL BETA-1,3-N-ACETYLGLUCOSAMINYLTRANSFERASE-LIKE PROTEIN 1"/>
    <property type="match status" value="1"/>
</dbReference>
<organism evidence="2 3">
    <name type="scientific">Runella rosea</name>
    <dbReference type="NCBI Taxonomy" id="2259595"/>
    <lineage>
        <taxon>Bacteria</taxon>
        <taxon>Pseudomonadati</taxon>
        <taxon>Bacteroidota</taxon>
        <taxon>Cytophagia</taxon>
        <taxon>Cytophagales</taxon>
        <taxon>Spirosomataceae</taxon>
        <taxon>Runella</taxon>
    </lineage>
</organism>
<dbReference type="OrthoDB" id="9788101at2"/>
<dbReference type="RefSeq" id="WP_114067316.1">
    <property type="nucleotide sequence ID" value="NZ_CP030850.1"/>
</dbReference>
<accession>A0A344TIR2</accession>
<protein>
    <submittedName>
        <fullName evidence="2">Glycosyltransferase</fullName>
    </submittedName>
</protein>
<evidence type="ECO:0000313" key="2">
    <source>
        <dbReference type="EMBL" id="AXE18533.1"/>
    </source>
</evidence>
<keyword evidence="3" id="KW-1185">Reference proteome</keyword>
<dbReference type="EMBL" id="CP030850">
    <property type="protein sequence ID" value="AXE18533.1"/>
    <property type="molecule type" value="Genomic_DNA"/>
</dbReference>
<sequence>MKVSIITVVFNGEKTIRSCIDSVLKQSYSDIEYIIIDGKSTDTTPEIVKSYGTKIAVFLSEKDAGIYDAMNKGIALATGEVIGILNADDFYHDSFVIEHIVDRLKETNAEAIYGDLIYVDAHDTGRVTRYWKSGNYQKSNFLFGWMPPHPTFFLRSSSYKKFGTYRLDLGSAADYELMLRMMYKHGISVTYQPQITTVMRTGGVSNKSLDNRLKANTSDRMAWTLNGIKPYWFTLWLKPLRKVLQFVYKPKYTE</sequence>
<dbReference type="SUPFAM" id="SSF53448">
    <property type="entry name" value="Nucleotide-diphospho-sugar transferases"/>
    <property type="match status" value="1"/>
</dbReference>
<evidence type="ECO:0000259" key="1">
    <source>
        <dbReference type="Pfam" id="PF00535"/>
    </source>
</evidence>
<dbReference type="CDD" id="cd06433">
    <property type="entry name" value="GT_2_WfgS_like"/>
    <property type="match status" value="1"/>
</dbReference>
<feature type="domain" description="Glycosyltransferase 2-like" evidence="1">
    <location>
        <begin position="4"/>
        <end position="140"/>
    </location>
</feature>